<evidence type="ECO:0000313" key="6">
    <source>
        <dbReference type="EMBL" id="NEV67031.1"/>
    </source>
</evidence>
<dbReference type="InterPro" id="IPR036890">
    <property type="entry name" value="HATPase_C_sf"/>
</dbReference>
<dbReference type="CDD" id="cd00082">
    <property type="entry name" value="HisKA"/>
    <property type="match status" value="1"/>
</dbReference>
<dbReference type="InterPro" id="IPR011006">
    <property type="entry name" value="CheY-like_superfamily"/>
</dbReference>
<dbReference type="SMART" id="SM00448">
    <property type="entry name" value="REC"/>
    <property type="match status" value="1"/>
</dbReference>
<dbReference type="SMART" id="SM00388">
    <property type="entry name" value="HisKA"/>
    <property type="match status" value="1"/>
</dbReference>
<evidence type="ECO:0000256" key="1">
    <source>
        <dbReference type="ARBA" id="ARBA00000085"/>
    </source>
</evidence>
<keyword evidence="4" id="KW-0808">Transferase</keyword>
<organism evidence="6">
    <name type="scientific">Lyngbya confervoides BDU141951</name>
    <dbReference type="NCBI Taxonomy" id="1574623"/>
    <lineage>
        <taxon>Bacteria</taxon>
        <taxon>Bacillati</taxon>
        <taxon>Cyanobacteriota</taxon>
        <taxon>Cyanophyceae</taxon>
        <taxon>Oscillatoriophycideae</taxon>
        <taxon>Oscillatoriales</taxon>
        <taxon>Microcoleaceae</taxon>
        <taxon>Lyngbya</taxon>
    </lineage>
</organism>
<dbReference type="InterPro" id="IPR003594">
    <property type="entry name" value="HATPase_dom"/>
</dbReference>
<accession>A0A0C1YEQ1</accession>
<dbReference type="Gene3D" id="3.40.50.2300">
    <property type="match status" value="1"/>
</dbReference>
<dbReference type="Gene3D" id="1.10.287.130">
    <property type="match status" value="1"/>
</dbReference>
<dbReference type="CDD" id="cd19920">
    <property type="entry name" value="REC_PA4781-like"/>
    <property type="match status" value="1"/>
</dbReference>
<name>A0A0C1YEQ1_9CYAN</name>
<dbReference type="AlphaFoldDB" id="A0A0C1YEQ1"/>
<dbReference type="Gene3D" id="3.30.565.10">
    <property type="entry name" value="Histidine kinase-like ATPase, C-terminal domain"/>
    <property type="match status" value="1"/>
</dbReference>
<proteinExistence type="predicted"/>
<dbReference type="InterPro" id="IPR004358">
    <property type="entry name" value="Sig_transdc_His_kin-like_C"/>
</dbReference>
<dbReference type="GO" id="GO:0000155">
    <property type="term" value="F:phosphorelay sensor kinase activity"/>
    <property type="evidence" value="ECO:0007669"/>
    <property type="project" value="InterPro"/>
</dbReference>
<dbReference type="SMART" id="SM00387">
    <property type="entry name" value="HATPase_c"/>
    <property type="match status" value="1"/>
</dbReference>
<dbReference type="Pfam" id="PF02518">
    <property type="entry name" value="HATPase_c"/>
    <property type="match status" value="1"/>
</dbReference>
<dbReference type="InterPro" id="IPR003661">
    <property type="entry name" value="HisK_dim/P_dom"/>
</dbReference>
<reference evidence="6" key="3">
    <citation type="submission" date="2020-02" db="EMBL/GenBank/DDBJ databases">
        <authorList>
            <person name="Sarangi A.N."/>
            <person name="Ghosh S."/>
            <person name="Mukherjee M."/>
            <person name="Tripathy S."/>
        </authorList>
    </citation>
    <scope>NUCLEOTIDE SEQUENCE</scope>
    <source>
        <strain evidence="6">BDU141951</strain>
    </source>
</reference>
<dbReference type="PROSITE" id="PS50110">
    <property type="entry name" value="RESPONSE_REGULATORY"/>
    <property type="match status" value="1"/>
</dbReference>
<keyword evidence="5" id="KW-0902">Two-component regulatory system</keyword>
<dbReference type="SUPFAM" id="SSF55874">
    <property type="entry name" value="ATPase domain of HSP90 chaperone/DNA topoisomerase II/histidine kinase"/>
    <property type="match status" value="1"/>
</dbReference>
<evidence type="ECO:0000256" key="2">
    <source>
        <dbReference type="ARBA" id="ARBA00012438"/>
    </source>
</evidence>
<evidence type="ECO:0000256" key="5">
    <source>
        <dbReference type="ARBA" id="ARBA00023012"/>
    </source>
</evidence>
<dbReference type="SUPFAM" id="SSF47384">
    <property type="entry name" value="Homodimeric domain of signal transducing histidine kinase"/>
    <property type="match status" value="1"/>
</dbReference>
<evidence type="ECO:0000256" key="3">
    <source>
        <dbReference type="ARBA" id="ARBA00022553"/>
    </source>
</evidence>
<protein>
    <recommendedName>
        <fullName evidence="2">histidine kinase</fullName>
        <ecNumber evidence="2">2.7.13.3</ecNumber>
    </recommendedName>
</protein>
<dbReference type="EC" id="2.7.13.3" evidence="2"/>
<gene>
    <name evidence="6" type="ORF">QQ91_007855</name>
</gene>
<dbReference type="PANTHER" id="PTHR43065">
    <property type="entry name" value="SENSOR HISTIDINE KINASE"/>
    <property type="match status" value="1"/>
</dbReference>
<dbReference type="PROSITE" id="PS50109">
    <property type="entry name" value="HIS_KIN"/>
    <property type="match status" value="1"/>
</dbReference>
<sequence>MSGNAADSILIVDDVPDNIRLLSEILKDEGFAVRQAVSGNLALMSVAANPPDLILLDINMPEMDGYEVCRRLKDCEASRNIPVIFLSALDDVTDKVKSFDLGAVDYVSKPFAQAEIVSRIRTQLSIAKLNQQLANQNQVLETALQYWKENQAEIIQQEKMAALENLIAGVAHEINNPVSFIIGNLSHAQDYFQTLKQAIQQYRTVAPTTISDQVAEEIEFTLDDFPSLMDSMQVGAERIEKIVQALKTFSHHGEAGVKEIDLQQTLDSLLILLKPRFRQTNQRPEIKVDCQYQSLSPVACEAKLIGQVFLDLLENAIDSIDVLWASPLSEEDERVVPSITLRTQQLNPSQVQIAIADTGGGIPDEIQTRVYEPFFSTKPVGAKGLGLTTSYRIVTDVHHGTLTFHSSVATGTEFIVTLPVTQA</sequence>
<keyword evidence="4" id="KW-0418">Kinase</keyword>
<dbReference type="PRINTS" id="PR00344">
    <property type="entry name" value="BCTRLSENSOR"/>
</dbReference>
<dbReference type="EMBL" id="JTHE02000003">
    <property type="protein sequence ID" value="NEV67031.1"/>
    <property type="molecule type" value="Genomic_DNA"/>
</dbReference>
<dbReference type="InterPro" id="IPR005467">
    <property type="entry name" value="His_kinase_dom"/>
</dbReference>
<evidence type="ECO:0000256" key="4">
    <source>
        <dbReference type="ARBA" id="ARBA00022777"/>
    </source>
</evidence>
<dbReference type="SUPFAM" id="SSF52172">
    <property type="entry name" value="CheY-like"/>
    <property type="match status" value="1"/>
</dbReference>
<dbReference type="Pfam" id="PF00072">
    <property type="entry name" value="Response_reg"/>
    <property type="match status" value="1"/>
</dbReference>
<dbReference type="PANTHER" id="PTHR43065:SF50">
    <property type="entry name" value="HISTIDINE KINASE"/>
    <property type="match status" value="1"/>
</dbReference>
<comment type="caution">
    <text evidence="6">The sequence shown here is derived from an EMBL/GenBank/DDBJ whole genome shotgun (WGS) entry which is preliminary data.</text>
</comment>
<dbReference type="InterPro" id="IPR036097">
    <property type="entry name" value="HisK_dim/P_sf"/>
</dbReference>
<reference evidence="6" key="1">
    <citation type="submission" date="2014-11" db="EMBL/GenBank/DDBJ databases">
        <authorList>
            <person name="Malar M.C."/>
            <person name="Sen D."/>
            <person name="Tripathy S."/>
        </authorList>
    </citation>
    <scope>NUCLEOTIDE SEQUENCE</scope>
    <source>
        <strain evidence="6">BDU141951</strain>
    </source>
</reference>
<reference evidence="6" key="2">
    <citation type="journal article" date="2015" name="Genome Announc.">
        <title>Draft Genome Sequence of Filamentous Marine Cyanobacterium Lyngbya confervoides Strain BDU141951.</title>
        <authorList>
            <person name="Chandrababunaidu M.M."/>
            <person name="Sen D."/>
            <person name="Tripathy S."/>
        </authorList>
    </citation>
    <scope>NUCLEOTIDE SEQUENCE</scope>
    <source>
        <strain evidence="6">BDU141951</strain>
    </source>
</reference>
<dbReference type="InterPro" id="IPR001789">
    <property type="entry name" value="Sig_transdc_resp-reg_receiver"/>
</dbReference>
<comment type="catalytic activity">
    <reaction evidence="1">
        <text>ATP + protein L-histidine = ADP + protein N-phospho-L-histidine.</text>
        <dbReference type="EC" id="2.7.13.3"/>
    </reaction>
</comment>
<keyword evidence="3" id="KW-0597">Phosphoprotein</keyword>